<evidence type="ECO:0000313" key="1">
    <source>
        <dbReference type="EMBL" id="KAH8690912.1"/>
    </source>
</evidence>
<gene>
    <name evidence="1" type="ORF">BGW36DRAFT_389585</name>
</gene>
<dbReference type="GO" id="GO:0008168">
    <property type="term" value="F:methyltransferase activity"/>
    <property type="evidence" value="ECO:0007669"/>
    <property type="project" value="UniProtKB-KW"/>
</dbReference>
<comment type="caution">
    <text evidence="1">The sequence shown here is derived from an EMBL/GenBank/DDBJ whole genome shotgun (WGS) entry which is preliminary data.</text>
</comment>
<dbReference type="GO" id="GO:0032259">
    <property type="term" value="P:methylation"/>
    <property type="evidence" value="ECO:0007669"/>
    <property type="project" value="UniProtKB-KW"/>
</dbReference>
<protein>
    <submittedName>
        <fullName evidence="1">S-adenosyl-L-methionine-dependent methyltransferase</fullName>
    </submittedName>
</protein>
<dbReference type="RefSeq" id="XP_046067108.1">
    <property type="nucleotide sequence ID" value="XM_046217370.1"/>
</dbReference>
<dbReference type="GeneID" id="70247657"/>
<dbReference type="PANTHER" id="PTHR43591">
    <property type="entry name" value="METHYLTRANSFERASE"/>
    <property type="match status" value="1"/>
</dbReference>
<dbReference type="CDD" id="cd02440">
    <property type="entry name" value="AdoMet_MTases"/>
    <property type="match status" value="1"/>
</dbReference>
<dbReference type="SUPFAM" id="SSF53335">
    <property type="entry name" value="S-adenosyl-L-methionine-dependent methyltransferases"/>
    <property type="match status" value="1"/>
</dbReference>
<dbReference type="Proteomes" id="UP001201262">
    <property type="component" value="Unassembled WGS sequence"/>
</dbReference>
<dbReference type="InterPro" id="IPR029063">
    <property type="entry name" value="SAM-dependent_MTases_sf"/>
</dbReference>
<dbReference type="AlphaFoldDB" id="A0AAD4KFS1"/>
<organism evidence="1 2">
    <name type="scientific">Talaromyces proteolyticus</name>
    <dbReference type="NCBI Taxonomy" id="1131652"/>
    <lineage>
        <taxon>Eukaryota</taxon>
        <taxon>Fungi</taxon>
        <taxon>Dikarya</taxon>
        <taxon>Ascomycota</taxon>
        <taxon>Pezizomycotina</taxon>
        <taxon>Eurotiomycetes</taxon>
        <taxon>Eurotiomycetidae</taxon>
        <taxon>Eurotiales</taxon>
        <taxon>Trichocomaceae</taxon>
        <taxon>Talaromyces</taxon>
        <taxon>Talaromyces sect. Bacilispori</taxon>
    </lineage>
</organism>
<name>A0AAD4KFS1_9EURO</name>
<keyword evidence="2" id="KW-1185">Reference proteome</keyword>
<dbReference type="Pfam" id="PF13489">
    <property type="entry name" value="Methyltransf_23"/>
    <property type="match status" value="1"/>
</dbReference>
<evidence type="ECO:0000313" key="2">
    <source>
        <dbReference type="Proteomes" id="UP001201262"/>
    </source>
</evidence>
<proteinExistence type="predicted"/>
<dbReference type="Gene3D" id="3.40.50.150">
    <property type="entry name" value="Vaccinia Virus protein VP39"/>
    <property type="match status" value="1"/>
</dbReference>
<reference evidence="1" key="1">
    <citation type="submission" date="2021-12" db="EMBL/GenBank/DDBJ databases">
        <title>Convergent genome expansion in fungi linked to evolution of root-endophyte symbiosis.</title>
        <authorList>
            <consortium name="DOE Joint Genome Institute"/>
            <person name="Ke Y.-H."/>
            <person name="Bonito G."/>
            <person name="Liao H.-L."/>
            <person name="Looney B."/>
            <person name="Rojas-Flechas A."/>
            <person name="Nash J."/>
            <person name="Hameed K."/>
            <person name="Schadt C."/>
            <person name="Martin F."/>
            <person name="Crous P.W."/>
            <person name="Miettinen O."/>
            <person name="Magnuson J.K."/>
            <person name="Labbe J."/>
            <person name="Jacobson D."/>
            <person name="Doktycz M.J."/>
            <person name="Veneault-Fourrey C."/>
            <person name="Kuo A."/>
            <person name="Mondo S."/>
            <person name="Calhoun S."/>
            <person name="Riley R."/>
            <person name="Ohm R."/>
            <person name="LaButti K."/>
            <person name="Andreopoulos B."/>
            <person name="Pangilinan J."/>
            <person name="Nolan M."/>
            <person name="Tritt A."/>
            <person name="Clum A."/>
            <person name="Lipzen A."/>
            <person name="Daum C."/>
            <person name="Barry K."/>
            <person name="Grigoriev I.V."/>
            <person name="Vilgalys R."/>
        </authorList>
    </citation>
    <scope>NUCLEOTIDE SEQUENCE</scope>
    <source>
        <strain evidence="1">PMI_201</strain>
    </source>
</reference>
<dbReference type="PANTHER" id="PTHR43591:SF24">
    <property type="entry name" value="2-METHOXY-6-POLYPRENYL-1,4-BENZOQUINOL METHYLASE, MITOCHONDRIAL"/>
    <property type="match status" value="1"/>
</dbReference>
<dbReference type="EMBL" id="JAJTJA010000013">
    <property type="protein sequence ID" value="KAH8690912.1"/>
    <property type="molecule type" value="Genomic_DNA"/>
</dbReference>
<accession>A0AAD4KFS1</accession>
<keyword evidence="1" id="KW-0808">Transferase</keyword>
<keyword evidence="1" id="KW-0489">Methyltransferase</keyword>
<sequence>MARLREFHQMVDEISDEGVGLDDDDTRSVSIKSTVFDYIFENGRRYHRYHAGSYPLPNDDLEQARLKLCHHLWSAIMNERLCKMPLHNPQRILDIGCGTGDWAIDMGDCFPSAIVIGTDLSPIQPTWIPPNVRFYIEDAEDEWTFDGSFDLVHGRMLAGSITDWHRFFKQAYEQLRPGGWVEMNEVESRFYSDDAKPRDVAVLRRTTARFEKASTALGKPFNVSVLRQAMHDAGFVDIQEEVYKIPIGTWPANPILKNLGHAALTAAHESVEPYMLALGTRVLGESAGTIHDMARSMKHEISKPHLHLYTQAHFIWGRKP</sequence>